<feature type="region of interest" description="Disordered" evidence="5">
    <location>
        <begin position="1"/>
        <end position="59"/>
    </location>
</feature>
<sequence length="588" mass="64356">MPRIRKKTSKRIGTHRRERIKHKVTEHRKKAKKQAKKDKVAGKVQKKSKKDPGIPNAFPYKDEILAEIEQQRREAAIEKQRRKAEKRAAKAAAKNVDETQSQVSEQAEGEVEDGVEKEENDGCGFDGVTSIKKQPIPTPLPKKSNNEVKAPNVSVDPGPSTLRDVLDKADVLMCVVDARDPEAGVSEALLAIANEKGKAVVVLVNKADTVPRESLVEWLSYLRKTYTAIPFRVSSAFLPVTSPGDHPAKKAKAVQPADDAKGVKLIWAWLRRFANEKKRDELVVAFTGVTNSGKSAIINSLLGTSVLPVYDPLSSEAAKLPYTTTVAQEVVASIPGGGSSKVRFIDTPGLEFEREDFLDDSERLASRAKDILLRCRGRIERLKDPMFAVTHIISRAETQDLMLAYNLPAFPKGDTTAFLAGIARVNGLVKTRGVLDHAGAARIVLRDWNSGNLVRYTMPPATSAGGVSPSSMDEDGEVLEGLRTRRELRKEVKLVKLTPGKVDSRGGLLDEAWEVEDEESEDSGDSNEDGDDDVDDESESGESAAEAKEDEDDEDEAPELLPPPPSPPATKRKRTVSFAGLAGKRRRG</sequence>
<reference evidence="9" key="2">
    <citation type="submission" date="2015-01" db="EMBL/GenBank/DDBJ databases">
        <title>Evolutionary Origins and Diversification of the Mycorrhizal Mutualists.</title>
        <authorList>
            <consortium name="DOE Joint Genome Institute"/>
            <consortium name="Mycorrhizal Genomics Consortium"/>
            <person name="Kohler A."/>
            <person name="Kuo A."/>
            <person name="Nagy L.G."/>
            <person name="Floudas D."/>
            <person name="Copeland A."/>
            <person name="Barry K.W."/>
            <person name="Cichocki N."/>
            <person name="Veneault-Fourrey C."/>
            <person name="LaButti K."/>
            <person name="Lindquist E.A."/>
            <person name="Lipzen A."/>
            <person name="Lundell T."/>
            <person name="Morin E."/>
            <person name="Murat C."/>
            <person name="Riley R."/>
            <person name="Ohm R."/>
            <person name="Sun H."/>
            <person name="Tunlid A."/>
            <person name="Henrissat B."/>
            <person name="Grigoriev I.V."/>
            <person name="Hibbett D.S."/>
            <person name="Martin F."/>
        </authorList>
    </citation>
    <scope>NUCLEOTIDE SEQUENCE [LARGE SCALE GENOMIC DNA]</scope>
    <source>
        <strain evidence="9">Marx 270</strain>
    </source>
</reference>
<keyword evidence="4" id="KW-0539">Nucleus</keyword>
<feature type="compositionally biased region" description="Acidic residues" evidence="5">
    <location>
        <begin position="107"/>
        <end position="121"/>
    </location>
</feature>
<keyword evidence="2" id="KW-0547">Nucleotide-binding</keyword>
<dbReference type="Pfam" id="PF01926">
    <property type="entry name" value="MMR_HSR1"/>
    <property type="match status" value="1"/>
</dbReference>
<dbReference type="Pfam" id="PF08701">
    <property type="entry name" value="GN3L_Grn1"/>
    <property type="match status" value="1"/>
</dbReference>
<dbReference type="InterPro" id="IPR050755">
    <property type="entry name" value="TRAFAC_YlqF/YawG_RiboMat"/>
</dbReference>
<feature type="region of interest" description="Disordered" evidence="5">
    <location>
        <begin position="505"/>
        <end position="588"/>
    </location>
</feature>
<comment type="subcellular location">
    <subcellularLocation>
        <location evidence="1">Nucleus</location>
    </subcellularLocation>
</comment>
<dbReference type="AlphaFoldDB" id="A0A0C3NQG7"/>
<evidence type="ECO:0000256" key="4">
    <source>
        <dbReference type="ARBA" id="ARBA00023242"/>
    </source>
</evidence>
<feature type="domain" description="Guanine nucleotide-binding protein-like 3 N-terminal" evidence="7">
    <location>
        <begin position="14"/>
        <end position="92"/>
    </location>
</feature>
<accession>A0A0C3NQG7</accession>
<evidence type="ECO:0000259" key="7">
    <source>
        <dbReference type="Pfam" id="PF08701"/>
    </source>
</evidence>
<dbReference type="Gene3D" id="1.10.1580.10">
    <property type="match status" value="1"/>
</dbReference>
<evidence type="ECO:0000313" key="8">
    <source>
        <dbReference type="EMBL" id="KIO03115.1"/>
    </source>
</evidence>
<evidence type="ECO:0000256" key="1">
    <source>
        <dbReference type="ARBA" id="ARBA00004123"/>
    </source>
</evidence>
<gene>
    <name evidence="8" type="ORF">M404DRAFT_15809</name>
</gene>
<evidence type="ECO:0000256" key="2">
    <source>
        <dbReference type="ARBA" id="ARBA00022741"/>
    </source>
</evidence>
<dbReference type="EMBL" id="KN831978">
    <property type="protein sequence ID" value="KIO03115.1"/>
    <property type="molecule type" value="Genomic_DNA"/>
</dbReference>
<protein>
    <recommendedName>
        <fullName evidence="10">CP-type G domain-containing protein</fullName>
    </recommendedName>
</protein>
<name>A0A0C3NQG7_PISTI</name>
<dbReference type="InterPro" id="IPR014813">
    <property type="entry name" value="Gnl3_N_dom"/>
</dbReference>
<dbReference type="PANTHER" id="PTHR11089:SF30">
    <property type="entry name" value="GUANINE NUCLEOTIDE-BINDING PROTEIN-LIKE 3 HOMOLOG"/>
    <property type="match status" value="1"/>
</dbReference>
<feature type="region of interest" description="Disordered" evidence="5">
    <location>
        <begin position="75"/>
        <end position="156"/>
    </location>
</feature>
<dbReference type="PANTHER" id="PTHR11089">
    <property type="entry name" value="GTP-BINDING PROTEIN-RELATED"/>
    <property type="match status" value="1"/>
</dbReference>
<feature type="compositionally biased region" description="Acidic residues" evidence="5">
    <location>
        <begin position="511"/>
        <end position="540"/>
    </location>
</feature>
<keyword evidence="3" id="KW-0342">GTP-binding</keyword>
<evidence type="ECO:0000256" key="3">
    <source>
        <dbReference type="ARBA" id="ARBA00023134"/>
    </source>
</evidence>
<dbReference type="SUPFAM" id="SSF52540">
    <property type="entry name" value="P-loop containing nucleoside triphosphate hydrolases"/>
    <property type="match status" value="2"/>
</dbReference>
<dbReference type="InterPro" id="IPR023179">
    <property type="entry name" value="GTP-bd_ortho_bundle_sf"/>
</dbReference>
<reference evidence="8 9" key="1">
    <citation type="submission" date="2014-04" db="EMBL/GenBank/DDBJ databases">
        <authorList>
            <consortium name="DOE Joint Genome Institute"/>
            <person name="Kuo A."/>
            <person name="Kohler A."/>
            <person name="Costa M.D."/>
            <person name="Nagy L.G."/>
            <person name="Floudas D."/>
            <person name="Copeland A."/>
            <person name="Barry K.W."/>
            <person name="Cichocki N."/>
            <person name="Veneault-Fourrey C."/>
            <person name="LaButti K."/>
            <person name="Lindquist E.A."/>
            <person name="Lipzen A."/>
            <person name="Lundell T."/>
            <person name="Morin E."/>
            <person name="Murat C."/>
            <person name="Sun H."/>
            <person name="Tunlid A."/>
            <person name="Henrissat B."/>
            <person name="Grigoriev I.V."/>
            <person name="Hibbett D.S."/>
            <person name="Martin F."/>
            <person name="Nordberg H.P."/>
            <person name="Cantor M.N."/>
            <person name="Hua S.X."/>
        </authorList>
    </citation>
    <scope>NUCLEOTIDE SEQUENCE [LARGE SCALE GENOMIC DNA]</scope>
    <source>
        <strain evidence="8 9">Marx 270</strain>
    </source>
</reference>
<dbReference type="InterPro" id="IPR027417">
    <property type="entry name" value="P-loop_NTPase"/>
</dbReference>
<dbReference type="GO" id="GO:0005730">
    <property type="term" value="C:nucleolus"/>
    <property type="evidence" value="ECO:0007669"/>
    <property type="project" value="UniProtKB-ARBA"/>
</dbReference>
<dbReference type="Proteomes" id="UP000054217">
    <property type="component" value="Unassembled WGS sequence"/>
</dbReference>
<dbReference type="InterPro" id="IPR006073">
    <property type="entry name" value="GTP-bd"/>
</dbReference>
<evidence type="ECO:0000256" key="5">
    <source>
        <dbReference type="SAM" id="MobiDB-lite"/>
    </source>
</evidence>
<dbReference type="InParanoid" id="A0A0C3NQG7"/>
<evidence type="ECO:0000313" key="9">
    <source>
        <dbReference type="Proteomes" id="UP000054217"/>
    </source>
</evidence>
<dbReference type="Gene3D" id="3.40.50.300">
    <property type="entry name" value="P-loop containing nucleotide triphosphate hydrolases"/>
    <property type="match status" value="1"/>
</dbReference>
<keyword evidence="9" id="KW-1185">Reference proteome</keyword>
<evidence type="ECO:0008006" key="10">
    <source>
        <dbReference type="Google" id="ProtNLM"/>
    </source>
</evidence>
<feature type="domain" description="G" evidence="6">
    <location>
        <begin position="284"/>
        <end position="382"/>
    </location>
</feature>
<dbReference type="OrthoDB" id="10266128at2759"/>
<proteinExistence type="predicted"/>
<organism evidence="8 9">
    <name type="scientific">Pisolithus tinctorius Marx 270</name>
    <dbReference type="NCBI Taxonomy" id="870435"/>
    <lineage>
        <taxon>Eukaryota</taxon>
        <taxon>Fungi</taxon>
        <taxon>Dikarya</taxon>
        <taxon>Basidiomycota</taxon>
        <taxon>Agaricomycotina</taxon>
        <taxon>Agaricomycetes</taxon>
        <taxon>Agaricomycetidae</taxon>
        <taxon>Boletales</taxon>
        <taxon>Sclerodermatineae</taxon>
        <taxon>Pisolithaceae</taxon>
        <taxon>Pisolithus</taxon>
    </lineage>
</organism>
<evidence type="ECO:0000259" key="6">
    <source>
        <dbReference type="Pfam" id="PF01926"/>
    </source>
</evidence>
<dbReference type="STRING" id="870435.A0A0C3NQG7"/>
<dbReference type="HOGENOM" id="CLU_011106_5_1_1"/>
<feature type="compositionally biased region" description="Basic residues" evidence="5">
    <location>
        <begin position="1"/>
        <end position="36"/>
    </location>
</feature>
<dbReference type="GO" id="GO:0005525">
    <property type="term" value="F:GTP binding"/>
    <property type="evidence" value="ECO:0007669"/>
    <property type="project" value="UniProtKB-KW"/>
</dbReference>
<feature type="compositionally biased region" description="Acidic residues" evidence="5">
    <location>
        <begin position="548"/>
        <end position="558"/>
    </location>
</feature>